<dbReference type="PRINTS" id="PR00080">
    <property type="entry name" value="SDRFAMILY"/>
</dbReference>
<dbReference type="Pfam" id="PF00106">
    <property type="entry name" value="adh_short"/>
    <property type="match status" value="1"/>
</dbReference>
<sequence length="282" mass="29781">MADGGLRPLALVTGASAGIGEAFARELAARGHDLIVVARRRERLEALAADLPTAVRVVPADLSTEEGLADVERVIEESPVGLLVNNAGLGVYGPVSGQDLGALAATVAVNVEAPVRLTRAALPRMVDAGAGGVIAVSSPAGQRPKPRLAAYAASKAFIDLFFEALRQEVAARGVGVTIVSPGYTRTEWHCRAGQDVSAVRPEEWLQPAAVARAALDAWAEGRPRVDLGTHAPRALPMRVARSAYLRLPPRVRDTAGVQHLRELVNRPERRGEPVGPRGLDVR</sequence>
<dbReference type="InterPro" id="IPR036291">
    <property type="entry name" value="NAD(P)-bd_dom_sf"/>
</dbReference>
<gene>
    <name evidence="4" type="primary">cmrA</name>
    <name evidence="4" type="ORF">GCM10023215_01690</name>
</gene>
<evidence type="ECO:0000313" key="5">
    <source>
        <dbReference type="Proteomes" id="UP001500325"/>
    </source>
</evidence>
<dbReference type="EMBL" id="BAABIC010000001">
    <property type="protein sequence ID" value="GAA4673848.1"/>
    <property type="molecule type" value="Genomic_DNA"/>
</dbReference>
<proteinExistence type="inferred from homology"/>
<evidence type="ECO:0000256" key="1">
    <source>
        <dbReference type="ARBA" id="ARBA00006484"/>
    </source>
</evidence>
<dbReference type="Gene3D" id="3.40.50.720">
    <property type="entry name" value="NAD(P)-binding Rossmann-like Domain"/>
    <property type="match status" value="1"/>
</dbReference>
<keyword evidence="5" id="KW-1185">Reference proteome</keyword>
<dbReference type="InterPro" id="IPR020904">
    <property type="entry name" value="Sc_DH/Rdtase_CS"/>
</dbReference>
<reference evidence="5" key="1">
    <citation type="journal article" date="2019" name="Int. J. Syst. Evol. Microbiol.">
        <title>The Global Catalogue of Microorganisms (GCM) 10K type strain sequencing project: providing services to taxonomists for standard genome sequencing and annotation.</title>
        <authorList>
            <consortium name="The Broad Institute Genomics Platform"/>
            <consortium name="The Broad Institute Genome Sequencing Center for Infectious Disease"/>
            <person name="Wu L."/>
            <person name="Ma J."/>
        </authorList>
    </citation>
    <scope>NUCLEOTIDE SEQUENCE [LARGE SCALE GENOMIC DNA]</scope>
    <source>
        <strain evidence="5">JCM 18055</strain>
    </source>
</reference>
<evidence type="ECO:0000313" key="4">
    <source>
        <dbReference type="EMBL" id="GAA4673848.1"/>
    </source>
</evidence>
<dbReference type="RefSeq" id="WP_345377671.1">
    <property type="nucleotide sequence ID" value="NZ_BAABIC010000001.1"/>
</dbReference>
<keyword evidence="2" id="KW-0560">Oxidoreductase</keyword>
<dbReference type="PROSITE" id="PS00061">
    <property type="entry name" value="ADH_SHORT"/>
    <property type="match status" value="1"/>
</dbReference>
<dbReference type="Proteomes" id="UP001500325">
    <property type="component" value="Unassembled WGS sequence"/>
</dbReference>
<comment type="similarity">
    <text evidence="1 3">Belongs to the short-chain dehydrogenases/reductases (SDR) family.</text>
</comment>
<dbReference type="PRINTS" id="PR00081">
    <property type="entry name" value="GDHRDH"/>
</dbReference>
<evidence type="ECO:0000256" key="3">
    <source>
        <dbReference type="RuleBase" id="RU000363"/>
    </source>
</evidence>
<dbReference type="SUPFAM" id="SSF51735">
    <property type="entry name" value="NAD(P)-binding Rossmann-fold domains"/>
    <property type="match status" value="1"/>
</dbReference>
<organism evidence="4 5">
    <name type="scientific">Pseudonocardia yuanmonensis</name>
    <dbReference type="NCBI Taxonomy" id="1095914"/>
    <lineage>
        <taxon>Bacteria</taxon>
        <taxon>Bacillati</taxon>
        <taxon>Actinomycetota</taxon>
        <taxon>Actinomycetes</taxon>
        <taxon>Pseudonocardiales</taxon>
        <taxon>Pseudonocardiaceae</taxon>
        <taxon>Pseudonocardia</taxon>
    </lineage>
</organism>
<dbReference type="InterPro" id="IPR002347">
    <property type="entry name" value="SDR_fam"/>
</dbReference>
<dbReference type="PANTHER" id="PTHR44196">
    <property type="entry name" value="DEHYDROGENASE/REDUCTASE SDR FAMILY MEMBER 7B"/>
    <property type="match status" value="1"/>
</dbReference>
<comment type="caution">
    <text evidence="4">The sequence shown here is derived from an EMBL/GenBank/DDBJ whole genome shotgun (WGS) entry which is preliminary data.</text>
</comment>
<accession>A0ABP8VW83</accession>
<dbReference type="PANTHER" id="PTHR44196:SF2">
    <property type="entry name" value="SHORT-CHAIN DEHYDROGENASE-RELATED"/>
    <property type="match status" value="1"/>
</dbReference>
<name>A0ABP8VW83_9PSEU</name>
<evidence type="ECO:0000256" key="2">
    <source>
        <dbReference type="ARBA" id="ARBA00023002"/>
    </source>
</evidence>
<protein>
    <submittedName>
        <fullName evidence="4">Mycolate reductase</fullName>
    </submittedName>
</protein>